<evidence type="ECO:0000256" key="1">
    <source>
        <dbReference type="ARBA" id="ARBA00004370"/>
    </source>
</evidence>
<keyword evidence="8" id="KW-0472">Membrane</keyword>
<dbReference type="PRINTS" id="PR00313">
    <property type="entry name" value="CABNDNGRPT"/>
</dbReference>
<evidence type="ECO:0000256" key="8">
    <source>
        <dbReference type="ARBA" id="ARBA00023136"/>
    </source>
</evidence>
<name>A0A656HAZ7_THINJ</name>
<keyword evidence="11" id="KW-1185">Reference proteome</keyword>
<keyword evidence="4" id="KW-0800">Toxin</keyword>
<dbReference type="EMBL" id="JH651384">
    <property type="protein sequence ID" value="EIJ34261.1"/>
    <property type="molecule type" value="Genomic_DNA"/>
</dbReference>
<dbReference type="RefSeq" id="WP_002708194.1">
    <property type="nucleotide sequence ID" value="NZ_JH651384.1"/>
</dbReference>
<dbReference type="OrthoDB" id="8612880at2"/>
<evidence type="ECO:0000256" key="5">
    <source>
        <dbReference type="ARBA" id="ARBA00022737"/>
    </source>
</evidence>
<dbReference type="GO" id="GO:0016020">
    <property type="term" value="C:membrane"/>
    <property type="evidence" value="ECO:0007669"/>
    <property type="project" value="UniProtKB-SubCell"/>
</dbReference>
<reference evidence="11" key="1">
    <citation type="journal article" date="2011" name="Stand. Genomic Sci.">
        <title>Genome sequence of the filamentous, gliding Thiothrix nivea neotype strain (JP2(T)).</title>
        <authorList>
            <person name="Lapidus A."/>
            <person name="Nolan M."/>
            <person name="Lucas S."/>
            <person name="Glavina Del Rio T."/>
            <person name="Tice H."/>
            <person name="Cheng J.F."/>
            <person name="Tapia R."/>
            <person name="Han C."/>
            <person name="Goodwin L."/>
            <person name="Pitluck S."/>
            <person name="Liolios K."/>
            <person name="Pagani I."/>
            <person name="Ivanova N."/>
            <person name="Huntemann M."/>
            <person name="Mavromatis K."/>
            <person name="Mikhailova N."/>
            <person name="Pati A."/>
            <person name="Chen A."/>
            <person name="Palaniappan K."/>
            <person name="Land M."/>
            <person name="Brambilla E.M."/>
            <person name="Rohde M."/>
            <person name="Abt B."/>
            <person name="Verbarg S."/>
            <person name="Goker M."/>
            <person name="Bristow J."/>
            <person name="Eisen J.A."/>
            <person name="Markowitz V."/>
            <person name="Hugenholtz P."/>
            <person name="Kyrpides N.C."/>
            <person name="Klenk H.P."/>
            <person name="Woyke T."/>
        </authorList>
    </citation>
    <scope>NUCLEOTIDE SEQUENCE [LARGE SCALE GENOMIC DNA]</scope>
    <source>
        <strain evidence="11">ATCC 35100 / DSM 5205 / JP2</strain>
    </source>
</reference>
<keyword evidence="5" id="KW-0677">Repeat</keyword>
<dbReference type="Proteomes" id="UP000005317">
    <property type="component" value="Unassembled WGS sequence"/>
</dbReference>
<dbReference type="PRINTS" id="PR01488">
    <property type="entry name" value="RTXTOXINA"/>
</dbReference>
<dbReference type="InterPro" id="IPR018511">
    <property type="entry name" value="Hemolysin-typ_Ca-bd_CS"/>
</dbReference>
<accession>A0A656HAZ7</accession>
<keyword evidence="6" id="KW-0106">Calcium</keyword>
<organism evidence="10 11">
    <name type="scientific">Thiothrix nivea (strain ATCC 35100 / DSM 5205 / JP2)</name>
    <dbReference type="NCBI Taxonomy" id="870187"/>
    <lineage>
        <taxon>Bacteria</taxon>
        <taxon>Pseudomonadati</taxon>
        <taxon>Pseudomonadota</taxon>
        <taxon>Gammaproteobacteria</taxon>
        <taxon>Thiotrichales</taxon>
        <taxon>Thiotrichaceae</taxon>
        <taxon>Thiothrix</taxon>
    </lineage>
</organism>
<evidence type="ECO:0000313" key="10">
    <source>
        <dbReference type="EMBL" id="EIJ34261.1"/>
    </source>
</evidence>
<dbReference type="SUPFAM" id="SSF51120">
    <property type="entry name" value="beta-Roll"/>
    <property type="match status" value="1"/>
</dbReference>
<evidence type="ECO:0000256" key="7">
    <source>
        <dbReference type="ARBA" id="ARBA00023026"/>
    </source>
</evidence>
<sequence length="1285" mass="135605">MATYNDKTSIVDLYVAWFNRVPDVKGYQYWIREFDNGTSLSAMSNAFFTASYQFNTDTGYSPNMSDEALVRQWYDGVLGRGPGSDLEPTTEEVNYWVSKLNLEFHGDKGATLVQMIREIREFDTMAANRPDIKSVQDRFNNKMLTAFELVENHHFGADLSPEESIVLGKRVLTNVTASTSSVVDTIETYLAGGFTDLAQSTFLLTINSDIATANVFNAPEVATGVQAETTNTLQDQDILTGAGVQPTLNASLGNAISGDTTINPIIREVEAFNLKFTGSGSNAIRVLDMKDVTDTDYGIRSIALQQVSVTHADSGFDTTVTNIRPTNQAPISLQVGSTREAASIRFGFYFDSLDSAQDQASLWLTGSANLQRLQVEEVGGDNGFETLYLSSSGSPNQISQLETEDLQVLNILHNSSGDQNLVIGSLDEAGSLHTINAANFTANLDLTLAPGLLEANRDGTSVNTAFTLRSGSGNDTIRITGPIGTNDTLDGGAGQDTLVLGNYSGGDLLTGASSQRVTNFEALQVFRLAEPGIPTSLNQVDMLRLDLSQMGGDQSILLSNQGNLADTPAIFVLDNLSAVEATNISISHSNTSNNATEDTYLAIASVQADVNNVGINITGNSADPRFNFTLQTTATNPSLAPAITNITLTDSDSSDNSIYLAEFADYTGVIRVNAGSSGRFLNLDASSNSNMATDGNLFQFDASGNSGDLRGIRDVANTDVVRLVTANIDASNFSGNLIARTGSVDGQQVRGGSGNDTFIIDALENRTAGLDMADTISGGGGFDTLAVDGHFDDDSNVQSFISLNSSSLAQVTGIDAIRLVGNHGYDNVSGNNYATAYNLTLNNAVIDSTDNGDRILIVNDSGHDLLTSLDANDTSLDGSIEEDGVTINARSLSGNNAFNYDGEEGYGDSLDVFQFSDTSLHGQHHIDGGDTDLSNNAVQNRDVLQIFNTAQVAAVDLQNIYNIGVIEFRTDQNSPQTLSLTLDNSVLDGFDTSHQASSAERETVTIRAVDNGTANAQINLDASQVSNSFILDIELGAGNDTVQAGVGNDALYGGYGDDQLMGGVGDDFLSGQEGNDTLHGNDGADRLEGGNGNDHLLGGAGNDILHGNVGNDTLEGGAGADTLDGGAGNDLIRYSQTAEAGSHANVSGIFNATEADTLLNFDADGSDTLVFSGDFAQTNMRGTITAGVVNLGAASSVNLDNAGVNVVAMFDRTGANNLLDIAQLNVITVNEGNGDERIFIFNNGNHSAIYQFSGDGISGLVTASELTLIGVVTDHVLNATDIYVD</sequence>
<dbReference type="Gene3D" id="2.150.10.10">
    <property type="entry name" value="Serralysin-like metalloprotease, C-terminal"/>
    <property type="match status" value="2"/>
</dbReference>
<dbReference type="PROSITE" id="PS00330">
    <property type="entry name" value="HEMOLYSIN_CALCIUM"/>
    <property type="match status" value="2"/>
</dbReference>
<dbReference type="InterPro" id="IPR003995">
    <property type="entry name" value="RTX_toxin_determinant-A"/>
</dbReference>
<dbReference type="GO" id="GO:0090729">
    <property type="term" value="F:toxin activity"/>
    <property type="evidence" value="ECO:0007669"/>
    <property type="project" value="UniProtKB-KW"/>
</dbReference>
<dbReference type="InterPro" id="IPR050557">
    <property type="entry name" value="RTX_toxin/Mannuronan_C5-epim"/>
</dbReference>
<feature type="region of interest" description="Disordered" evidence="9">
    <location>
        <begin position="1069"/>
        <end position="1095"/>
    </location>
</feature>
<proteinExistence type="predicted"/>
<dbReference type="InterPro" id="IPR011049">
    <property type="entry name" value="Serralysin-like_metalloprot_C"/>
</dbReference>
<dbReference type="InterPro" id="IPR001343">
    <property type="entry name" value="Hemolysn_Ca-bd"/>
</dbReference>
<dbReference type="PANTHER" id="PTHR38340">
    <property type="entry name" value="S-LAYER PROTEIN"/>
    <property type="match status" value="1"/>
</dbReference>
<evidence type="ECO:0000313" key="11">
    <source>
        <dbReference type="Proteomes" id="UP000005317"/>
    </source>
</evidence>
<keyword evidence="7" id="KW-0843">Virulence</keyword>
<evidence type="ECO:0000256" key="6">
    <source>
        <dbReference type="ARBA" id="ARBA00022837"/>
    </source>
</evidence>
<evidence type="ECO:0000256" key="2">
    <source>
        <dbReference type="ARBA" id="ARBA00004613"/>
    </source>
</evidence>
<protein>
    <submittedName>
        <fullName evidence="10">Hemolysin-type calcium-binding region</fullName>
    </submittedName>
</protein>
<comment type="subcellular location">
    <subcellularLocation>
        <location evidence="1">Membrane</location>
    </subcellularLocation>
    <subcellularLocation>
        <location evidence="2">Secreted</location>
    </subcellularLocation>
</comment>
<gene>
    <name evidence="10" type="ORF">Thini_1678</name>
</gene>
<evidence type="ECO:0000256" key="4">
    <source>
        <dbReference type="ARBA" id="ARBA00022656"/>
    </source>
</evidence>
<dbReference type="GO" id="GO:0005576">
    <property type="term" value="C:extracellular region"/>
    <property type="evidence" value="ECO:0007669"/>
    <property type="project" value="UniProtKB-SubCell"/>
</dbReference>
<evidence type="ECO:0000256" key="3">
    <source>
        <dbReference type="ARBA" id="ARBA00022525"/>
    </source>
</evidence>
<dbReference type="Pfam" id="PF00353">
    <property type="entry name" value="HemolysinCabind"/>
    <property type="match status" value="3"/>
</dbReference>
<evidence type="ECO:0000256" key="9">
    <source>
        <dbReference type="SAM" id="MobiDB-lite"/>
    </source>
</evidence>
<dbReference type="PANTHER" id="PTHR38340:SF1">
    <property type="entry name" value="S-LAYER PROTEIN"/>
    <property type="match status" value="1"/>
</dbReference>
<dbReference type="GO" id="GO:0005509">
    <property type="term" value="F:calcium ion binding"/>
    <property type="evidence" value="ECO:0007669"/>
    <property type="project" value="InterPro"/>
</dbReference>
<keyword evidence="3" id="KW-0964">Secreted</keyword>